<evidence type="ECO:0000259" key="10">
    <source>
        <dbReference type="Pfam" id="PF25994"/>
    </source>
</evidence>
<keyword evidence="6 9" id="KW-0812">Transmembrane</keyword>
<dbReference type="Pfam" id="PF26002">
    <property type="entry name" value="Beta-barrel_AprE"/>
    <property type="match status" value="1"/>
</dbReference>
<keyword evidence="3 9" id="KW-0813">Transport</keyword>
<evidence type="ECO:0000256" key="7">
    <source>
        <dbReference type="ARBA" id="ARBA00022989"/>
    </source>
</evidence>
<dbReference type="InterPro" id="IPR058982">
    <property type="entry name" value="Beta-barrel_AprE"/>
</dbReference>
<proteinExistence type="inferred from homology"/>
<dbReference type="OrthoDB" id="9810980at2"/>
<accession>A0A2N5CYD2</accession>
<dbReference type="PANTHER" id="PTHR30386:SF17">
    <property type="entry name" value="ALKALINE PROTEASE SECRETION PROTEIN APRE"/>
    <property type="match status" value="1"/>
</dbReference>
<organism evidence="12 13">
    <name type="scientific">Caulobacter zeae</name>
    <dbReference type="NCBI Taxonomy" id="2055137"/>
    <lineage>
        <taxon>Bacteria</taxon>
        <taxon>Pseudomonadati</taxon>
        <taxon>Pseudomonadota</taxon>
        <taxon>Alphaproteobacteria</taxon>
        <taxon>Caulobacterales</taxon>
        <taxon>Caulobacteraceae</taxon>
        <taxon>Caulobacter</taxon>
    </lineage>
</organism>
<dbReference type="Gene3D" id="2.40.30.170">
    <property type="match status" value="1"/>
</dbReference>
<dbReference type="NCBIfam" id="TIGR01843">
    <property type="entry name" value="type_I_hlyD"/>
    <property type="match status" value="1"/>
</dbReference>
<dbReference type="PANTHER" id="PTHR30386">
    <property type="entry name" value="MEMBRANE FUSION SUBUNIT OF EMRAB-TOLC MULTIDRUG EFFLUX PUMP"/>
    <property type="match status" value="1"/>
</dbReference>
<dbReference type="RefSeq" id="WP_101720526.1">
    <property type="nucleotide sequence ID" value="NZ_PJRS01000049.1"/>
</dbReference>
<feature type="domain" description="AprE-like long alpha-helical hairpin" evidence="10">
    <location>
        <begin position="99"/>
        <end position="289"/>
    </location>
</feature>
<evidence type="ECO:0000256" key="4">
    <source>
        <dbReference type="ARBA" id="ARBA00022475"/>
    </source>
</evidence>
<comment type="subcellular location">
    <subcellularLocation>
        <location evidence="1 9">Cell inner membrane</location>
        <topology evidence="1 9">Single-pass membrane protein</topology>
    </subcellularLocation>
</comment>
<comment type="caution">
    <text evidence="12">The sequence shown here is derived from an EMBL/GenBank/DDBJ whole genome shotgun (WGS) entry which is preliminary data.</text>
</comment>
<reference evidence="12 13" key="1">
    <citation type="submission" date="2017-12" db="EMBL/GenBank/DDBJ databases">
        <title>The genome sequence of Caulobacter sp. 410.</title>
        <authorList>
            <person name="Gao J."/>
            <person name="Mao X."/>
            <person name="Sun J."/>
        </authorList>
    </citation>
    <scope>NUCLEOTIDE SEQUENCE [LARGE SCALE GENOMIC DNA]</scope>
    <source>
        <strain evidence="12 13">410</strain>
    </source>
</reference>
<feature type="transmembrane region" description="Helical" evidence="9">
    <location>
        <begin position="21"/>
        <end position="43"/>
    </location>
</feature>
<dbReference type="InterPro" id="IPR050739">
    <property type="entry name" value="MFP"/>
</dbReference>
<dbReference type="AlphaFoldDB" id="A0A2N5CYD2"/>
<evidence type="ECO:0000256" key="9">
    <source>
        <dbReference type="RuleBase" id="RU365093"/>
    </source>
</evidence>
<keyword evidence="4 9" id="KW-1003">Cell membrane</keyword>
<dbReference type="InterPro" id="IPR010129">
    <property type="entry name" value="T1SS_HlyD"/>
</dbReference>
<feature type="domain" description="AprE-like beta-barrel" evidence="11">
    <location>
        <begin position="332"/>
        <end position="424"/>
    </location>
</feature>
<evidence type="ECO:0000256" key="1">
    <source>
        <dbReference type="ARBA" id="ARBA00004377"/>
    </source>
</evidence>
<sequence>MTRSLTGPRDSSRTISDDPRRMVLAGSAIAGLFFVGFLGWAALTPLDAGAYAPGTIVVAGNRQAVQHREGGVVTALKVQEGQLVTRGQALVEVSDTDIKASERGLAGEVLTLLAQRARLVAERDGRSAFVAPPEFASLPPQDRSLANEAMTLQQLQFRARRQALETQRGVLGQRVLQLNEQAGGAERQLKANVDQQQLIREEYQGVKELADKGYAPKTRLLALKRAEASLEGENGAHRAQIARSSEAVGETRLQIMSLNRERAEEVAGQLRDIQVRLDDLQPKWVAVREQLARAVIRAPASGKIVGLSVFTVGGVISPGQTLMEIVPQDRDLVVEARVSTADADDLRPGQQTQVRFSSLHERNLPILSGVLTKLSADSFADEKSETRYFRAEVKVLPSEMAKITAIRGAQAGIQPGLPVEVIVPLRRRTALDYLVEPMGQTFWRAGREH</sequence>
<evidence type="ECO:0000256" key="3">
    <source>
        <dbReference type="ARBA" id="ARBA00022448"/>
    </source>
</evidence>
<keyword evidence="5 9" id="KW-0997">Cell inner membrane</keyword>
<keyword evidence="8 9" id="KW-0472">Membrane</keyword>
<gene>
    <name evidence="12" type="ORF">SGCZBJ_24560</name>
</gene>
<dbReference type="Proteomes" id="UP000234479">
    <property type="component" value="Unassembled WGS sequence"/>
</dbReference>
<dbReference type="EMBL" id="PJRS01000049">
    <property type="protein sequence ID" value="PLR18814.1"/>
    <property type="molecule type" value="Genomic_DNA"/>
</dbReference>
<evidence type="ECO:0000259" key="11">
    <source>
        <dbReference type="Pfam" id="PF26002"/>
    </source>
</evidence>
<evidence type="ECO:0000256" key="6">
    <source>
        <dbReference type="ARBA" id="ARBA00022692"/>
    </source>
</evidence>
<dbReference type="Pfam" id="PF25994">
    <property type="entry name" value="HH_AprE"/>
    <property type="match status" value="1"/>
</dbReference>
<evidence type="ECO:0000256" key="8">
    <source>
        <dbReference type="ARBA" id="ARBA00023136"/>
    </source>
</evidence>
<evidence type="ECO:0000256" key="5">
    <source>
        <dbReference type="ARBA" id="ARBA00022519"/>
    </source>
</evidence>
<comment type="similarity">
    <text evidence="2 9">Belongs to the membrane fusion protein (MFP) (TC 8.A.1) family.</text>
</comment>
<dbReference type="GO" id="GO:0005886">
    <property type="term" value="C:plasma membrane"/>
    <property type="evidence" value="ECO:0007669"/>
    <property type="project" value="UniProtKB-SubCell"/>
</dbReference>
<evidence type="ECO:0000313" key="12">
    <source>
        <dbReference type="EMBL" id="PLR18814.1"/>
    </source>
</evidence>
<keyword evidence="7 9" id="KW-1133">Transmembrane helix</keyword>
<protein>
    <recommendedName>
        <fullName evidence="9">Membrane fusion protein (MFP) family protein</fullName>
    </recommendedName>
</protein>
<evidence type="ECO:0000256" key="2">
    <source>
        <dbReference type="ARBA" id="ARBA00009477"/>
    </source>
</evidence>
<dbReference type="PRINTS" id="PR01490">
    <property type="entry name" value="RTXTOXIND"/>
</dbReference>
<name>A0A2N5CYD2_9CAUL</name>
<dbReference type="GO" id="GO:0015031">
    <property type="term" value="P:protein transport"/>
    <property type="evidence" value="ECO:0007669"/>
    <property type="project" value="InterPro"/>
</dbReference>
<dbReference type="InterPro" id="IPR058781">
    <property type="entry name" value="HH_AprE-like"/>
</dbReference>
<keyword evidence="13" id="KW-1185">Reference proteome</keyword>
<evidence type="ECO:0000313" key="13">
    <source>
        <dbReference type="Proteomes" id="UP000234479"/>
    </source>
</evidence>